<keyword evidence="5 7" id="KW-1133">Transmembrane helix</keyword>
<dbReference type="SUPFAM" id="SSF161098">
    <property type="entry name" value="MetI-like"/>
    <property type="match status" value="1"/>
</dbReference>
<comment type="similarity">
    <text evidence="7">Belongs to the binding-protein-dependent transport system permease family.</text>
</comment>
<name>A0ABT1JF17_ACTCY</name>
<dbReference type="CDD" id="cd06261">
    <property type="entry name" value="TM_PBP2"/>
    <property type="match status" value="1"/>
</dbReference>
<keyword evidence="4 7" id="KW-0812">Transmembrane</keyword>
<feature type="transmembrane region" description="Helical" evidence="7">
    <location>
        <begin position="226"/>
        <end position="248"/>
    </location>
</feature>
<accession>A0ABT1JF17</accession>
<evidence type="ECO:0000313" key="9">
    <source>
        <dbReference type="EMBL" id="MCP2331089.1"/>
    </source>
</evidence>
<reference evidence="9 10" key="1">
    <citation type="submission" date="2013-07" db="EMBL/GenBank/DDBJ databases">
        <authorList>
            <consortium name="DOE Joint Genome Institute"/>
            <person name="Reeve W."/>
            <person name="Huntemann M."/>
            <person name="Han J."/>
            <person name="Chen A."/>
            <person name="Kyrpides N."/>
            <person name="Mavromatis K."/>
            <person name="Markowitz V."/>
            <person name="Palaniappan K."/>
            <person name="Ivanova N."/>
            <person name="Schaumberg A."/>
            <person name="Pati A."/>
            <person name="Liolios K."/>
            <person name="Nordberg H.P."/>
            <person name="Cantor M.N."/>
            <person name="Hua S.X."/>
            <person name="Woyke T."/>
        </authorList>
    </citation>
    <scope>NUCLEOTIDE SEQUENCE [LARGE SCALE GENOMIC DNA]</scope>
    <source>
        <strain evidence="9 10">DSM 43889</strain>
    </source>
</reference>
<dbReference type="Gene3D" id="1.10.3720.10">
    <property type="entry name" value="MetI-like"/>
    <property type="match status" value="1"/>
</dbReference>
<evidence type="ECO:0000256" key="3">
    <source>
        <dbReference type="ARBA" id="ARBA00022475"/>
    </source>
</evidence>
<evidence type="ECO:0000256" key="5">
    <source>
        <dbReference type="ARBA" id="ARBA00022989"/>
    </source>
</evidence>
<evidence type="ECO:0000313" key="10">
    <source>
        <dbReference type="Proteomes" id="UP000791080"/>
    </source>
</evidence>
<evidence type="ECO:0000259" key="8">
    <source>
        <dbReference type="PROSITE" id="PS50928"/>
    </source>
</evidence>
<dbReference type="Proteomes" id="UP000791080">
    <property type="component" value="Unassembled WGS sequence"/>
</dbReference>
<dbReference type="InterPro" id="IPR035906">
    <property type="entry name" value="MetI-like_sf"/>
</dbReference>
<evidence type="ECO:0000256" key="7">
    <source>
        <dbReference type="RuleBase" id="RU363032"/>
    </source>
</evidence>
<comment type="subcellular location">
    <subcellularLocation>
        <location evidence="1 7">Cell membrane</location>
        <topology evidence="1 7">Multi-pass membrane protein</topology>
    </subcellularLocation>
</comment>
<comment type="caution">
    <text evidence="9">The sequence shown here is derived from an EMBL/GenBank/DDBJ whole genome shotgun (WGS) entry which is preliminary data.</text>
</comment>
<evidence type="ECO:0000256" key="6">
    <source>
        <dbReference type="ARBA" id="ARBA00023136"/>
    </source>
</evidence>
<keyword evidence="2 7" id="KW-0813">Transport</keyword>
<dbReference type="PANTHER" id="PTHR30151">
    <property type="entry name" value="ALKANE SULFONATE ABC TRANSPORTER-RELATED, MEMBRANE SUBUNIT"/>
    <property type="match status" value="1"/>
</dbReference>
<feature type="domain" description="ABC transmembrane type-1" evidence="8">
    <location>
        <begin position="65"/>
        <end position="245"/>
    </location>
</feature>
<organism evidence="9 10">
    <name type="scientific">Actinoalloteichus caeruleus DSM 43889</name>
    <dbReference type="NCBI Taxonomy" id="1120930"/>
    <lineage>
        <taxon>Bacteria</taxon>
        <taxon>Bacillati</taxon>
        <taxon>Actinomycetota</taxon>
        <taxon>Actinomycetes</taxon>
        <taxon>Pseudonocardiales</taxon>
        <taxon>Pseudonocardiaceae</taxon>
        <taxon>Actinoalloteichus</taxon>
        <taxon>Actinoalloteichus cyanogriseus</taxon>
    </lineage>
</organism>
<feature type="transmembrane region" description="Helical" evidence="7">
    <location>
        <begin position="12"/>
        <end position="34"/>
    </location>
</feature>
<dbReference type="Pfam" id="PF00528">
    <property type="entry name" value="BPD_transp_1"/>
    <property type="match status" value="1"/>
</dbReference>
<dbReference type="EMBL" id="AUBJ02000001">
    <property type="protein sequence ID" value="MCP2331089.1"/>
    <property type="molecule type" value="Genomic_DNA"/>
</dbReference>
<dbReference type="PANTHER" id="PTHR30151:SF20">
    <property type="entry name" value="ABC TRANSPORTER PERMEASE PROTEIN HI_0355-RELATED"/>
    <property type="match status" value="1"/>
</dbReference>
<keyword evidence="10" id="KW-1185">Reference proteome</keyword>
<evidence type="ECO:0000256" key="4">
    <source>
        <dbReference type="ARBA" id="ARBA00022692"/>
    </source>
</evidence>
<protein>
    <submittedName>
        <fullName evidence="9">NitT/TauT family transport system permease protein</fullName>
    </submittedName>
</protein>
<dbReference type="RefSeq" id="WP_026420483.1">
    <property type="nucleotide sequence ID" value="NZ_AUBJ02000001.1"/>
</dbReference>
<reference evidence="9 10" key="2">
    <citation type="submission" date="2022-06" db="EMBL/GenBank/DDBJ databases">
        <title>Genomic Encyclopedia of Type Strains, Phase I: the one thousand microbial genomes (KMG-I) project.</title>
        <authorList>
            <person name="Kyrpides N."/>
        </authorList>
    </citation>
    <scope>NUCLEOTIDE SEQUENCE [LARGE SCALE GENOMIC DNA]</scope>
    <source>
        <strain evidence="9 10">DSM 43889</strain>
    </source>
</reference>
<dbReference type="PROSITE" id="PS50928">
    <property type="entry name" value="ABC_TM1"/>
    <property type="match status" value="1"/>
</dbReference>
<dbReference type="InterPro" id="IPR000515">
    <property type="entry name" value="MetI-like"/>
</dbReference>
<keyword evidence="3" id="KW-1003">Cell membrane</keyword>
<feature type="transmembrane region" description="Helical" evidence="7">
    <location>
        <begin position="177"/>
        <end position="206"/>
    </location>
</feature>
<evidence type="ECO:0000256" key="2">
    <source>
        <dbReference type="ARBA" id="ARBA00022448"/>
    </source>
</evidence>
<feature type="transmembrane region" description="Helical" evidence="7">
    <location>
        <begin position="72"/>
        <end position="91"/>
    </location>
</feature>
<sequence length="258" mass="27430">MSSTTERRDRALPLLVGAASLAGGVGLWWALAAFSGLPSYVLPSPGQLVTRAVSLWQAGGLSIHLQQTLAEVLQGVALGSVIGIALAVLFVRVGWIERLLMPIIVVIQVTPKISIAPLIVLWLGLGIGSKITLITLVTFYPVLINMVGKLRGMPSTMHDLADVLNIRRGRRALLIDLPYSLPALAAGLRVGVLQAVTAAVIGEFIGAQAGLGYLEKQAQDNDDIQVVMICLILLSAIGWALYTLVGLIERKLTERFGG</sequence>
<gene>
    <name evidence="9" type="ORF">G443_001359</name>
</gene>
<evidence type="ECO:0000256" key="1">
    <source>
        <dbReference type="ARBA" id="ARBA00004651"/>
    </source>
</evidence>
<keyword evidence="6 7" id="KW-0472">Membrane</keyword>
<proteinExistence type="inferred from homology"/>